<dbReference type="Proteomes" id="UP000217895">
    <property type="component" value="Plasmid Plasmid1 dna"/>
</dbReference>
<dbReference type="InterPro" id="IPR021682">
    <property type="entry name" value="DUF2933"/>
</dbReference>
<dbReference type="AlphaFoldDB" id="A0A1Z4JRR0"/>
<feature type="transmembrane region" description="Helical" evidence="1">
    <location>
        <begin position="48"/>
        <end position="67"/>
    </location>
</feature>
<geneLocation type="plasmid" evidence="2">
    <name>plasmid1</name>
</geneLocation>
<reference evidence="2 3" key="1">
    <citation type="submission" date="2017-06" db="EMBL/GenBank/DDBJ databases">
        <title>Genome sequencing of cyanobaciteial culture collection at National Institute for Environmental Studies (NIES).</title>
        <authorList>
            <person name="Hirose Y."/>
            <person name="Shimura Y."/>
            <person name="Fujisawa T."/>
            <person name="Nakamura Y."/>
            <person name="Kawachi M."/>
        </authorList>
    </citation>
    <scope>NUCLEOTIDE SEQUENCE [LARGE SCALE GENOMIC DNA]</scope>
    <source>
        <strain evidence="2 3">NIES-2135</strain>
        <plasmid evidence="3">Plasmid Plasmid1 dna</plasmid>
    </source>
</reference>
<evidence type="ECO:0008006" key="4">
    <source>
        <dbReference type="Google" id="ProtNLM"/>
    </source>
</evidence>
<keyword evidence="1" id="KW-1133">Transmembrane helix</keyword>
<sequence>MTHQHDHSSNPPRGNQQISPSRSFVRIVMYVTIGIIVFFLITEHTAHLISFLPYSLLFICLFMHLFMHGGGHGGHGGGNNNQPR</sequence>
<keyword evidence="1" id="KW-0812">Transmembrane</keyword>
<keyword evidence="2" id="KW-0614">Plasmid</keyword>
<proteinExistence type="predicted"/>
<name>A0A1Z4JRR0_LEPBY</name>
<dbReference type="EMBL" id="AP018204">
    <property type="protein sequence ID" value="BAY59445.1"/>
    <property type="molecule type" value="Genomic_DNA"/>
</dbReference>
<dbReference type="Pfam" id="PF11666">
    <property type="entry name" value="DUF2933"/>
    <property type="match status" value="1"/>
</dbReference>
<protein>
    <recommendedName>
        <fullName evidence="4">DUF2933 domain-containing protein</fullName>
    </recommendedName>
</protein>
<keyword evidence="3" id="KW-1185">Reference proteome</keyword>
<keyword evidence="1" id="KW-0472">Membrane</keyword>
<evidence type="ECO:0000256" key="1">
    <source>
        <dbReference type="SAM" id="Phobius"/>
    </source>
</evidence>
<evidence type="ECO:0000313" key="3">
    <source>
        <dbReference type="Proteomes" id="UP000217895"/>
    </source>
</evidence>
<feature type="transmembrane region" description="Helical" evidence="1">
    <location>
        <begin position="23"/>
        <end position="42"/>
    </location>
</feature>
<organism evidence="2 3">
    <name type="scientific">Leptolyngbya boryana NIES-2135</name>
    <dbReference type="NCBI Taxonomy" id="1973484"/>
    <lineage>
        <taxon>Bacteria</taxon>
        <taxon>Bacillati</taxon>
        <taxon>Cyanobacteriota</taxon>
        <taxon>Cyanophyceae</taxon>
        <taxon>Leptolyngbyales</taxon>
        <taxon>Leptolyngbyaceae</taxon>
        <taxon>Leptolyngbya group</taxon>
        <taxon>Leptolyngbya</taxon>
    </lineage>
</organism>
<gene>
    <name evidence="2" type="ORF">NIES2135_63220</name>
</gene>
<evidence type="ECO:0000313" key="2">
    <source>
        <dbReference type="EMBL" id="BAY59445.1"/>
    </source>
</evidence>
<accession>A0A1Z4JRR0</accession>